<reference evidence="2 3" key="1">
    <citation type="journal article" date="2023" name="Plants (Basel)">
        <title>Bridging the Gap: Combining Genomics and Transcriptomics Approaches to Understand Stylosanthes scabra, an Orphan Legume from the Brazilian Caatinga.</title>
        <authorList>
            <person name="Ferreira-Neto J.R.C."/>
            <person name="da Silva M.D."/>
            <person name="Binneck E."/>
            <person name="de Melo N.F."/>
            <person name="da Silva R.H."/>
            <person name="de Melo A.L.T.M."/>
            <person name="Pandolfi V."/>
            <person name="Bustamante F.O."/>
            <person name="Brasileiro-Vidal A.C."/>
            <person name="Benko-Iseppon A.M."/>
        </authorList>
    </citation>
    <scope>NUCLEOTIDE SEQUENCE [LARGE SCALE GENOMIC DNA]</scope>
    <source>
        <tissue evidence="2">Leaves</tissue>
    </source>
</reference>
<feature type="region of interest" description="Disordered" evidence="1">
    <location>
        <begin position="71"/>
        <end position="132"/>
    </location>
</feature>
<evidence type="ECO:0000313" key="2">
    <source>
        <dbReference type="EMBL" id="MED6160785.1"/>
    </source>
</evidence>
<evidence type="ECO:0000256" key="1">
    <source>
        <dbReference type="SAM" id="MobiDB-lite"/>
    </source>
</evidence>
<sequence length="132" mass="14750">MAKSVCQESHGSSHQHVSDYYGGEKISFSFMVEGKDGGVDLDDASLLQMRTKDVFKEEAALPDDDDVIFLNPEEEWPSHDPEDDDCNPDRRHYSHNINAEVIDDNPFDSSGVTSQFSTPSTAPTIEMPHFLT</sequence>
<accession>A0ABU6UHL7</accession>
<dbReference type="Proteomes" id="UP001341840">
    <property type="component" value="Unassembled WGS sequence"/>
</dbReference>
<protein>
    <submittedName>
        <fullName evidence="2">Uncharacterized protein</fullName>
    </submittedName>
</protein>
<comment type="caution">
    <text evidence="2">The sequence shown here is derived from an EMBL/GenBank/DDBJ whole genome shotgun (WGS) entry which is preliminary data.</text>
</comment>
<dbReference type="EMBL" id="JASCZI010121246">
    <property type="protein sequence ID" value="MED6160785.1"/>
    <property type="molecule type" value="Genomic_DNA"/>
</dbReference>
<keyword evidence="3" id="KW-1185">Reference proteome</keyword>
<name>A0ABU6UHL7_9FABA</name>
<evidence type="ECO:0000313" key="3">
    <source>
        <dbReference type="Proteomes" id="UP001341840"/>
    </source>
</evidence>
<feature type="compositionally biased region" description="Polar residues" evidence="1">
    <location>
        <begin position="107"/>
        <end position="123"/>
    </location>
</feature>
<organism evidence="2 3">
    <name type="scientific">Stylosanthes scabra</name>
    <dbReference type="NCBI Taxonomy" id="79078"/>
    <lineage>
        <taxon>Eukaryota</taxon>
        <taxon>Viridiplantae</taxon>
        <taxon>Streptophyta</taxon>
        <taxon>Embryophyta</taxon>
        <taxon>Tracheophyta</taxon>
        <taxon>Spermatophyta</taxon>
        <taxon>Magnoliopsida</taxon>
        <taxon>eudicotyledons</taxon>
        <taxon>Gunneridae</taxon>
        <taxon>Pentapetalae</taxon>
        <taxon>rosids</taxon>
        <taxon>fabids</taxon>
        <taxon>Fabales</taxon>
        <taxon>Fabaceae</taxon>
        <taxon>Papilionoideae</taxon>
        <taxon>50 kb inversion clade</taxon>
        <taxon>dalbergioids sensu lato</taxon>
        <taxon>Dalbergieae</taxon>
        <taxon>Pterocarpus clade</taxon>
        <taxon>Stylosanthes</taxon>
    </lineage>
</organism>
<feature type="compositionally biased region" description="Acidic residues" evidence="1">
    <location>
        <begin position="71"/>
        <end position="86"/>
    </location>
</feature>
<proteinExistence type="predicted"/>
<gene>
    <name evidence="2" type="ORF">PIB30_054574</name>
</gene>